<sequence length="92" mass="10258">MHMAFSEGHKFNHPASDDGSSVELHRRQGVFLITLIFFSDLSSDNPTQLCPSHLTSRNLVFLVSISVSSHRSHYGEHAIHILPFAGMPPTFI</sequence>
<comment type="caution">
    <text evidence="2">The sequence shown here is derived from an EMBL/GenBank/DDBJ whole genome shotgun (WGS) entry which is preliminary data.</text>
</comment>
<feature type="region of interest" description="Disordered" evidence="1">
    <location>
        <begin position="1"/>
        <end position="20"/>
    </location>
</feature>
<gene>
    <name evidence="2" type="ORF">Hypma_013244</name>
</gene>
<reference evidence="2" key="1">
    <citation type="submission" date="2018-04" db="EMBL/GenBank/DDBJ databases">
        <title>Whole genome sequencing of Hypsizygus marmoreus.</title>
        <authorList>
            <person name="Choi I.-G."/>
            <person name="Min B."/>
            <person name="Kim J.-G."/>
            <person name="Kim S."/>
            <person name="Oh Y.-L."/>
            <person name="Kong W.-S."/>
            <person name="Park H."/>
            <person name="Jeong J."/>
            <person name="Song E.-S."/>
        </authorList>
    </citation>
    <scope>NUCLEOTIDE SEQUENCE [LARGE SCALE GENOMIC DNA]</scope>
    <source>
        <strain evidence="2">51987-8</strain>
    </source>
</reference>
<accession>A0A369JBX0</accession>
<evidence type="ECO:0000256" key="1">
    <source>
        <dbReference type="SAM" id="MobiDB-lite"/>
    </source>
</evidence>
<keyword evidence="3" id="KW-1185">Reference proteome</keyword>
<dbReference type="Proteomes" id="UP000076154">
    <property type="component" value="Unassembled WGS sequence"/>
</dbReference>
<organism evidence="2 3">
    <name type="scientific">Hypsizygus marmoreus</name>
    <name type="common">White beech mushroom</name>
    <name type="synonym">Agaricus marmoreus</name>
    <dbReference type="NCBI Taxonomy" id="39966"/>
    <lineage>
        <taxon>Eukaryota</taxon>
        <taxon>Fungi</taxon>
        <taxon>Dikarya</taxon>
        <taxon>Basidiomycota</taxon>
        <taxon>Agaricomycotina</taxon>
        <taxon>Agaricomycetes</taxon>
        <taxon>Agaricomycetidae</taxon>
        <taxon>Agaricales</taxon>
        <taxon>Tricholomatineae</taxon>
        <taxon>Lyophyllaceae</taxon>
        <taxon>Hypsizygus</taxon>
    </lineage>
</organism>
<dbReference type="EMBL" id="LUEZ02000077">
    <property type="protein sequence ID" value="RDB19619.1"/>
    <property type="molecule type" value="Genomic_DNA"/>
</dbReference>
<dbReference type="InParanoid" id="A0A369JBX0"/>
<dbReference type="AlphaFoldDB" id="A0A369JBX0"/>
<proteinExistence type="predicted"/>
<name>A0A369JBX0_HYPMA</name>
<evidence type="ECO:0000313" key="2">
    <source>
        <dbReference type="EMBL" id="RDB19619.1"/>
    </source>
</evidence>
<protein>
    <submittedName>
        <fullName evidence="2">Uncharacterized protein</fullName>
    </submittedName>
</protein>
<evidence type="ECO:0000313" key="3">
    <source>
        <dbReference type="Proteomes" id="UP000076154"/>
    </source>
</evidence>